<comment type="caution">
    <text evidence="1">The sequence shown here is derived from an EMBL/GenBank/DDBJ whole genome shotgun (WGS) entry which is preliminary data.</text>
</comment>
<dbReference type="RefSeq" id="WP_064037297.1">
    <property type="nucleotide sequence ID" value="NZ_LUUH01000063.1"/>
</dbReference>
<organism evidence="1 2">
    <name type="scientific">Methylomonas methanica</name>
    <dbReference type="NCBI Taxonomy" id="421"/>
    <lineage>
        <taxon>Bacteria</taxon>
        <taxon>Pseudomonadati</taxon>
        <taxon>Pseudomonadota</taxon>
        <taxon>Gammaproteobacteria</taxon>
        <taxon>Methylococcales</taxon>
        <taxon>Methylococcaceae</taxon>
        <taxon>Methylomonas</taxon>
    </lineage>
</organism>
<evidence type="ECO:0000313" key="1">
    <source>
        <dbReference type="EMBL" id="OAI02188.1"/>
    </source>
</evidence>
<dbReference type="AlphaFoldDB" id="A0A177M8V5"/>
<dbReference type="Gene3D" id="3.40.50.200">
    <property type="entry name" value="Peptidase S8/S53 domain"/>
    <property type="match status" value="1"/>
</dbReference>
<gene>
    <name evidence="1" type="ORF">A1353_16880</name>
</gene>
<evidence type="ECO:0000313" key="2">
    <source>
        <dbReference type="Proteomes" id="UP000077763"/>
    </source>
</evidence>
<dbReference type="SUPFAM" id="SSF52743">
    <property type="entry name" value="Subtilisin-like"/>
    <property type="match status" value="1"/>
</dbReference>
<dbReference type="InterPro" id="IPR036852">
    <property type="entry name" value="Peptidase_S8/S53_dom_sf"/>
</dbReference>
<reference evidence="1 2" key="1">
    <citation type="submission" date="2016-03" db="EMBL/GenBank/DDBJ databases">
        <authorList>
            <person name="Ploux O."/>
        </authorList>
    </citation>
    <scope>NUCLEOTIDE SEQUENCE [LARGE SCALE GENOMIC DNA]</scope>
    <source>
        <strain evidence="1 2">R-45371</strain>
    </source>
</reference>
<dbReference type="InterPro" id="IPR034075">
    <property type="entry name" value="Glr3161-like_dom"/>
</dbReference>
<protein>
    <submittedName>
        <fullName evidence="1">Uncharacterized protein</fullName>
    </submittedName>
</protein>
<sequence length="181" mass="19632">MKAINSRRFFSYFLCLFVLSGIPLTGLSEVKLQAPVISQGDSLVRADRVRALYGLNGAGITIGVISDSYNCLRGATAGQQQGELPAEVVVLREADCQSEHAIDEGRAMLEVIHDLAPNAKLVFHAMGNNAIDFSQALNRVADSGAQIIVDDAVFFHEPMFQDGLAAQTIDQLVFERGIAYF</sequence>
<accession>A0A177M8V5</accession>
<proteinExistence type="predicted"/>
<dbReference type="Proteomes" id="UP000077763">
    <property type="component" value="Unassembled WGS sequence"/>
</dbReference>
<name>A0A177M8V5_METMH</name>
<dbReference type="CDD" id="cd05562">
    <property type="entry name" value="Peptidases_S53_like"/>
    <property type="match status" value="1"/>
</dbReference>
<dbReference type="GO" id="GO:0004252">
    <property type="term" value="F:serine-type endopeptidase activity"/>
    <property type="evidence" value="ECO:0007669"/>
    <property type="project" value="InterPro"/>
</dbReference>
<dbReference type="EMBL" id="LUUH01000063">
    <property type="protein sequence ID" value="OAI02188.1"/>
    <property type="molecule type" value="Genomic_DNA"/>
</dbReference>
<dbReference type="GO" id="GO:0006508">
    <property type="term" value="P:proteolysis"/>
    <property type="evidence" value="ECO:0007669"/>
    <property type="project" value="InterPro"/>
</dbReference>